<accession>A0AA35YDQ4</accession>
<gene>
    <name evidence="2" type="ORF">LSALG_LOCUS9464</name>
</gene>
<protein>
    <submittedName>
        <fullName evidence="2">Uncharacterized protein</fullName>
    </submittedName>
</protein>
<evidence type="ECO:0000313" key="2">
    <source>
        <dbReference type="EMBL" id="CAI9269073.1"/>
    </source>
</evidence>
<reference evidence="2" key="1">
    <citation type="submission" date="2023-04" db="EMBL/GenBank/DDBJ databases">
        <authorList>
            <person name="Vijverberg K."/>
            <person name="Xiong W."/>
            <person name="Schranz E."/>
        </authorList>
    </citation>
    <scope>NUCLEOTIDE SEQUENCE</scope>
</reference>
<dbReference type="Proteomes" id="UP001177003">
    <property type="component" value="Chromosome 1"/>
</dbReference>
<dbReference type="AlphaFoldDB" id="A0AA35YDQ4"/>
<proteinExistence type="predicted"/>
<feature type="compositionally biased region" description="Polar residues" evidence="1">
    <location>
        <begin position="66"/>
        <end position="76"/>
    </location>
</feature>
<keyword evidence="3" id="KW-1185">Reference proteome</keyword>
<evidence type="ECO:0000256" key="1">
    <source>
        <dbReference type="SAM" id="MobiDB-lite"/>
    </source>
</evidence>
<dbReference type="EMBL" id="OX465077">
    <property type="protein sequence ID" value="CAI9269073.1"/>
    <property type="molecule type" value="Genomic_DNA"/>
</dbReference>
<feature type="region of interest" description="Disordered" evidence="1">
    <location>
        <begin position="49"/>
        <end position="76"/>
    </location>
</feature>
<sequence>MKSFTKLRNGFSVLVTGAARLVGTHVSVALKRRGNGVLCPEQHRCSVMRETNGGGERSAAAAPTDSGVTNHENALRQSRGSEVLVVPIRILMLPSEASRSSMGVLLPVVTEEGAF</sequence>
<name>A0AA35YDQ4_LACSI</name>
<evidence type="ECO:0000313" key="3">
    <source>
        <dbReference type="Proteomes" id="UP001177003"/>
    </source>
</evidence>
<organism evidence="2 3">
    <name type="scientific">Lactuca saligna</name>
    <name type="common">Willowleaf lettuce</name>
    <dbReference type="NCBI Taxonomy" id="75948"/>
    <lineage>
        <taxon>Eukaryota</taxon>
        <taxon>Viridiplantae</taxon>
        <taxon>Streptophyta</taxon>
        <taxon>Embryophyta</taxon>
        <taxon>Tracheophyta</taxon>
        <taxon>Spermatophyta</taxon>
        <taxon>Magnoliopsida</taxon>
        <taxon>eudicotyledons</taxon>
        <taxon>Gunneridae</taxon>
        <taxon>Pentapetalae</taxon>
        <taxon>asterids</taxon>
        <taxon>campanulids</taxon>
        <taxon>Asterales</taxon>
        <taxon>Asteraceae</taxon>
        <taxon>Cichorioideae</taxon>
        <taxon>Cichorieae</taxon>
        <taxon>Lactucinae</taxon>
        <taxon>Lactuca</taxon>
    </lineage>
</organism>